<keyword evidence="1" id="KW-1133">Transmembrane helix</keyword>
<keyword evidence="1" id="KW-0812">Transmembrane</keyword>
<name>A0A1H4K4J9_9HYPH</name>
<dbReference type="RefSeq" id="WP_090328582.1">
    <property type="nucleotide sequence ID" value="NZ_FNSL01000001.1"/>
</dbReference>
<feature type="transmembrane region" description="Helical" evidence="1">
    <location>
        <begin position="61"/>
        <end position="82"/>
    </location>
</feature>
<feature type="transmembrane region" description="Helical" evidence="1">
    <location>
        <begin position="35"/>
        <end position="54"/>
    </location>
</feature>
<dbReference type="Proteomes" id="UP000199064">
    <property type="component" value="Unassembled WGS sequence"/>
</dbReference>
<organism evidence="2 3">
    <name type="scientific">Nitratireductor aquibiodomus</name>
    <dbReference type="NCBI Taxonomy" id="204799"/>
    <lineage>
        <taxon>Bacteria</taxon>
        <taxon>Pseudomonadati</taxon>
        <taxon>Pseudomonadota</taxon>
        <taxon>Alphaproteobacteria</taxon>
        <taxon>Hyphomicrobiales</taxon>
        <taxon>Phyllobacteriaceae</taxon>
        <taxon>Nitratireductor</taxon>
    </lineage>
</organism>
<gene>
    <name evidence="2" type="ORF">SAMN05216452_1957</name>
</gene>
<keyword evidence="1" id="KW-0472">Membrane</keyword>
<feature type="transmembrane region" description="Helical" evidence="1">
    <location>
        <begin position="153"/>
        <end position="171"/>
    </location>
</feature>
<feature type="transmembrane region" description="Helical" evidence="1">
    <location>
        <begin position="129"/>
        <end position="147"/>
    </location>
</feature>
<evidence type="ECO:0000313" key="3">
    <source>
        <dbReference type="Proteomes" id="UP000199064"/>
    </source>
</evidence>
<sequence>MFGTSMQREWLTDIVESLPSLVFVALWRSGADQELTGWIGTGLAACMLVGFRVCRWRFHPVLLGINIHLLVITPLIVGLYRFGIPAWGDAVVEVAYKGVLITIFVTGCALVFTRRGFIGVDGAPGVHRPYSLALLIASAITILWSFFLASGGPLMTVALPVMGLFGLRRFLLARLADRDGAAGALVPVGAGAAFGAGSMDDT</sequence>
<feature type="transmembrane region" description="Helical" evidence="1">
    <location>
        <begin position="94"/>
        <end position="117"/>
    </location>
</feature>
<dbReference type="EMBL" id="FNSL01000001">
    <property type="protein sequence ID" value="SEB53450.1"/>
    <property type="molecule type" value="Genomic_DNA"/>
</dbReference>
<evidence type="ECO:0000256" key="1">
    <source>
        <dbReference type="SAM" id="Phobius"/>
    </source>
</evidence>
<dbReference type="AlphaFoldDB" id="A0A1H4K4J9"/>
<keyword evidence="3" id="KW-1185">Reference proteome</keyword>
<proteinExistence type="predicted"/>
<accession>A0A1H4K4J9</accession>
<evidence type="ECO:0000313" key="2">
    <source>
        <dbReference type="EMBL" id="SEB53450.1"/>
    </source>
</evidence>
<reference evidence="3" key="1">
    <citation type="submission" date="2016-10" db="EMBL/GenBank/DDBJ databases">
        <authorList>
            <person name="Varghese N."/>
            <person name="Submissions S."/>
        </authorList>
    </citation>
    <scope>NUCLEOTIDE SEQUENCE [LARGE SCALE GENOMIC DNA]</scope>
    <source>
        <strain evidence="3">ES.061</strain>
    </source>
</reference>
<protein>
    <submittedName>
        <fullName evidence="2">Uncharacterized protein</fullName>
    </submittedName>
</protein>